<dbReference type="Proteomes" id="UP000504623">
    <property type="component" value="Unplaced"/>
</dbReference>
<evidence type="ECO:0000256" key="6">
    <source>
        <dbReference type="ARBA" id="ARBA00023157"/>
    </source>
</evidence>
<evidence type="ECO:0000313" key="8">
    <source>
        <dbReference type="Proteomes" id="UP000504623"/>
    </source>
</evidence>
<dbReference type="PANTHER" id="PTHR14261:SF0">
    <property type="entry name" value="ONCOSTATIN-M"/>
    <property type="match status" value="1"/>
</dbReference>
<dbReference type="Pfam" id="PF01291">
    <property type="entry name" value="LIF_OSM"/>
    <property type="match status" value="1"/>
</dbReference>
<evidence type="ECO:0000256" key="3">
    <source>
        <dbReference type="ARBA" id="ARBA00022514"/>
    </source>
</evidence>
<keyword evidence="5" id="KW-0732">Signal</keyword>
<dbReference type="InterPro" id="IPR001581">
    <property type="entry name" value="Leukemia_IF/oncostatin"/>
</dbReference>
<protein>
    <submittedName>
        <fullName evidence="9">Uncharacterized protein LOC102832536</fullName>
    </submittedName>
</protein>
<evidence type="ECO:0000256" key="1">
    <source>
        <dbReference type="ARBA" id="ARBA00004613"/>
    </source>
</evidence>
<dbReference type="GO" id="GO:0005125">
    <property type="term" value="F:cytokine activity"/>
    <property type="evidence" value="ECO:0007669"/>
    <property type="project" value="UniProtKB-KW"/>
</dbReference>
<name>A0A9B0TS16_CHRAS</name>
<dbReference type="GO" id="GO:0023051">
    <property type="term" value="P:regulation of signaling"/>
    <property type="evidence" value="ECO:0007669"/>
    <property type="project" value="UniProtKB-ARBA"/>
</dbReference>
<dbReference type="GO" id="GO:0006955">
    <property type="term" value="P:immune response"/>
    <property type="evidence" value="ECO:0007669"/>
    <property type="project" value="InterPro"/>
</dbReference>
<dbReference type="InterPro" id="IPR039578">
    <property type="entry name" value="OSM"/>
</dbReference>
<keyword evidence="6" id="KW-1015">Disulfide bond</keyword>
<feature type="compositionally biased region" description="Basic and acidic residues" evidence="7">
    <location>
        <begin position="230"/>
        <end position="240"/>
    </location>
</feature>
<keyword evidence="4" id="KW-0964">Secreted</keyword>
<keyword evidence="8" id="KW-1185">Reference proteome</keyword>
<dbReference type="PROSITE" id="PS00590">
    <property type="entry name" value="LIF_OSM"/>
    <property type="match status" value="1"/>
</dbReference>
<feature type="region of interest" description="Disordered" evidence="7">
    <location>
        <begin position="453"/>
        <end position="492"/>
    </location>
</feature>
<proteinExistence type="inferred from homology"/>
<dbReference type="GO" id="GO:0038165">
    <property type="term" value="P:oncostatin-M-mediated signaling pathway"/>
    <property type="evidence" value="ECO:0007669"/>
    <property type="project" value="InterPro"/>
</dbReference>
<dbReference type="InterPro" id="IPR019827">
    <property type="entry name" value="Leukemia_IF/oncostatin_CS"/>
</dbReference>
<dbReference type="SMART" id="SM00080">
    <property type="entry name" value="LIF_OSM"/>
    <property type="match status" value="1"/>
</dbReference>
<evidence type="ECO:0000256" key="7">
    <source>
        <dbReference type="SAM" id="MobiDB-lite"/>
    </source>
</evidence>
<feature type="compositionally biased region" description="Basic residues" evidence="7">
    <location>
        <begin position="453"/>
        <end position="463"/>
    </location>
</feature>
<dbReference type="PANTHER" id="PTHR14261">
    <property type="entry name" value="ONCOSTATIN M"/>
    <property type="match status" value="1"/>
</dbReference>
<comment type="similarity">
    <text evidence="2">Belongs to the LIF/OSM family.</text>
</comment>
<dbReference type="RefSeq" id="XP_006869367.1">
    <property type="nucleotide sequence ID" value="XM_006869305.1"/>
</dbReference>
<organism evidence="8 9">
    <name type="scientific">Chrysochloris asiatica</name>
    <name type="common">Cape golden mole</name>
    <dbReference type="NCBI Taxonomy" id="185453"/>
    <lineage>
        <taxon>Eukaryota</taxon>
        <taxon>Metazoa</taxon>
        <taxon>Chordata</taxon>
        <taxon>Craniata</taxon>
        <taxon>Vertebrata</taxon>
        <taxon>Euteleostomi</taxon>
        <taxon>Mammalia</taxon>
        <taxon>Eutheria</taxon>
        <taxon>Afrotheria</taxon>
        <taxon>Chrysochloridae</taxon>
        <taxon>Chrysochlorinae</taxon>
        <taxon>Chrysochloris</taxon>
    </lineage>
</organism>
<evidence type="ECO:0000256" key="4">
    <source>
        <dbReference type="ARBA" id="ARBA00022525"/>
    </source>
</evidence>
<evidence type="ECO:0000256" key="2">
    <source>
        <dbReference type="ARBA" id="ARBA00005971"/>
    </source>
</evidence>
<dbReference type="Gene3D" id="1.20.1250.10">
    <property type="match status" value="1"/>
</dbReference>
<evidence type="ECO:0000256" key="5">
    <source>
        <dbReference type="ARBA" id="ARBA00022729"/>
    </source>
</evidence>
<sequence length="492" mass="54320">MGRKLPLLEEPPQPSLPAWELWPRVSVCRPEELRAQPYPAVCVCGWVSAASGNECVGRHERSGPGSSLTSARAGWCLLFDLEPGANLHCFLPLRLGTLVQHSPQGSYLASLLAILLLWPSAYIHIPINRDTFSGQLPGPACTDLALKTEAAVCIIPGRGADLEEQIRRKQEEEQAWTAPSAHWLPMETLVFGVMFPEGLPGGSLSPLAGSLSPLAGEGRSSGTQHAGTAHTEDAACHPKDPPVTSLLRQVTPFSASGLVLGLLLLCMAAMASCPEEYKVVHQLRQQAKIMTNTSMLLDPYIRIQGLNMVHSKDKCKEHLESFPSLDTLQKLSRVGFLQTLHAILGRVLHRLPAQQPKMPLVTQDDLDRKKLYYTKQFIQGAKNNIFCLVVRLLNDSSELALPTQVNLGTSTSPTPSLGFQHKLDGCRFLQGYHHFMQSVEQIFGKWEEGLNRSRSRSRSRRHSPLLALQGQARRKRPSRKAKRPVSRGLLPW</sequence>
<dbReference type="OrthoDB" id="9837363at2759"/>
<accession>A0A9B0TS16</accession>
<reference evidence="9" key="1">
    <citation type="submission" date="2025-08" db="UniProtKB">
        <authorList>
            <consortium name="RefSeq"/>
        </authorList>
    </citation>
    <scope>IDENTIFICATION</scope>
    <source>
        <tissue evidence="9">Spleen</tissue>
    </source>
</reference>
<feature type="region of interest" description="Disordered" evidence="7">
    <location>
        <begin position="213"/>
        <end position="240"/>
    </location>
</feature>
<dbReference type="SUPFAM" id="SSF47266">
    <property type="entry name" value="4-helical cytokines"/>
    <property type="match status" value="1"/>
</dbReference>
<evidence type="ECO:0000313" key="9">
    <source>
        <dbReference type="RefSeq" id="XP_006869367.1"/>
    </source>
</evidence>
<dbReference type="GO" id="GO:0005615">
    <property type="term" value="C:extracellular space"/>
    <property type="evidence" value="ECO:0007669"/>
    <property type="project" value="UniProtKB-KW"/>
</dbReference>
<keyword evidence="3" id="KW-0202">Cytokine</keyword>
<dbReference type="GO" id="GO:0005147">
    <property type="term" value="F:oncostatin-M receptor binding"/>
    <property type="evidence" value="ECO:0007669"/>
    <property type="project" value="InterPro"/>
</dbReference>
<feature type="compositionally biased region" description="Basic residues" evidence="7">
    <location>
        <begin position="472"/>
        <end position="485"/>
    </location>
</feature>
<gene>
    <name evidence="9" type="primary">LOC102832536</name>
</gene>
<comment type="subcellular location">
    <subcellularLocation>
        <location evidence="1">Secreted</location>
    </subcellularLocation>
</comment>
<dbReference type="InterPro" id="IPR009079">
    <property type="entry name" value="4_helix_cytokine-like_core"/>
</dbReference>
<dbReference type="AlphaFoldDB" id="A0A9B0TS16"/>
<dbReference type="GO" id="GO:0010646">
    <property type="term" value="P:regulation of cell communication"/>
    <property type="evidence" value="ECO:0007669"/>
    <property type="project" value="UniProtKB-ARBA"/>
</dbReference>
<dbReference type="GeneID" id="102832536"/>